<protein>
    <submittedName>
        <fullName evidence="2">Uncharacterized protein</fullName>
    </submittedName>
</protein>
<name>A0A915HYE6_ROMCU</name>
<keyword evidence="1" id="KW-1185">Reference proteome</keyword>
<organism evidence="1 2">
    <name type="scientific">Romanomermis culicivorax</name>
    <name type="common">Nematode worm</name>
    <dbReference type="NCBI Taxonomy" id="13658"/>
    <lineage>
        <taxon>Eukaryota</taxon>
        <taxon>Metazoa</taxon>
        <taxon>Ecdysozoa</taxon>
        <taxon>Nematoda</taxon>
        <taxon>Enoplea</taxon>
        <taxon>Dorylaimia</taxon>
        <taxon>Mermithida</taxon>
        <taxon>Mermithoidea</taxon>
        <taxon>Mermithidae</taxon>
        <taxon>Romanomermis</taxon>
    </lineage>
</organism>
<evidence type="ECO:0000313" key="1">
    <source>
        <dbReference type="Proteomes" id="UP000887565"/>
    </source>
</evidence>
<accession>A0A915HYE6</accession>
<reference evidence="2" key="1">
    <citation type="submission" date="2022-11" db="UniProtKB">
        <authorList>
            <consortium name="WormBaseParasite"/>
        </authorList>
    </citation>
    <scope>IDENTIFICATION</scope>
</reference>
<dbReference type="AlphaFoldDB" id="A0A915HYE6"/>
<evidence type="ECO:0000313" key="2">
    <source>
        <dbReference type="WBParaSite" id="nRc.2.0.1.t06448-RA"/>
    </source>
</evidence>
<dbReference type="Proteomes" id="UP000887565">
    <property type="component" value="Unplaced"/>
</dbReference>
<proteinExistence type="predicted"/>
<sequence length="76" mass="8555">MHIGGVDDVNCYLHLLNLVVTKGILDQQIVKDIVACPSTVAHEFTHKGELKRAFSDEFKNRALRVARNNIRCHADV</sequence>
<dbReference type="WBParaSite" id="nRc.2.0.1.t06448-RA">
    <property type="protein sequence ID" value="nRc.2.0.1.t06448-RA"/>
    <property type="gene ID" value="nRc.2.0.1.g06448"/>
</dbReference>